<dbReference type="SMART" id="SM00419">
    <property type="entry name" value="HTH_CRP"/>
    <property type="match status" value="1"/>
</dbReference>
<dbReference type="PROSITE" id="PS50042">
    <property type="entry name" value="CNMP_BINDING_3"/>
    <property type="match status" value="1"/>
</dbReference>
<protein>
    <submittedName>
        <fullName evidence="5">CRP/FNR family cyclic AMP-dependent transcriptional regulator</fullName>
    </submittedName>
</protein>
<evidence type="ECO:0000256" key="2">
    <source>
        <dbReference type="ARBA" id="ARBA00023125"/>
    </source>
</evidence>
<dbReference type="SUPFAM" id="SSF46785">
    <property type="entry name" value="Winged helix' DNA-binding domain"/>
    <property type="match status" value="1"/>
</dbReference>
<dbReference type="EMBL" id="JAVDRF010000004">
    <property type="protein sequence ID" value="MDR6536271.1"/>
    <property type="molecule type" value="Genomic_DNA"/>
</dbReference>
<dbReference type="Pfam" id="PF00027">
    <property type="entry name" value="cNMP_binding"/>
    <property type="match status" value="1"/>
</dbReference>
<organism evidence="5 6">
    <name type="scientific">Variovorax soli</name>
    <dbReference type="NCBI Taxonomy" id="376815"/>
    <lineage>
        <taxon>Bacteria</taxon>
        <taxon>Pseudomonadati</taxon>
        <taxon>Pseudomonadota</taxon>
        <taxon>Betaproteobacteria</taxon>
        <taxon>Burkholderiales</taxon>
        <taxon>Comamonadaceae</taxon>
        <taxon>Variovorax</taxon>
    </lineage>
</organism>
<gene>
    <name evidence="5" type="ORF">J2739_002044</name>
</gene>
<evidence type="ECO:0000259" key="4">
    <source>
        <dbReference type="PROSITE" id="PS50042"/>
    </source>
</evidence>
<keyword evidence="3" id="KW-0804">Transcription</keyword>
<name>A0ABU1NCX4_9BURK</name>
<evidence type="ECO:0000256" key="3">
    <source>
        <dbReference type="ARBA" id="ARBA00023163"/>
    </source>
</evidence>
<accession>A0ABU1NCX4</accession>
<sequence length="158" mass="17451">MVGDGGRVVELNTLHAGELFGELMLSGELRSATVQVTTRARLTRVTRAAAERVLAQRPELAFELIRRLVQRVRTLTRTVGRLASVDVYGRVVGLFDALAVDDKGLRVVPGPLSQQRIAERVGASKAMVNRLLTDLAKGGYIEVSRERIVLLRKLPPKW</sequence>
<dbReference type="InterPro" id="IPR036390">
    <property type="entry name" value="WH_DNA-bd_sf"/>
</dbReference>
<proteinExistence type="predicted"/>
<dbReference type="InterPro" id="IPR018490">
    <property type="entry name" value="cNMP-bd_dom_sf"/>
</dbReference>
<keyword evidence="2" id="KW-0238">DNA-binding</keyword>
<dbReference type="InterPro" id="IPR036388">
    <property type="entry name" value="WH-like_DNA-bd_sf"/>
</dbReference>
<reference evidence="5 6" key="1">
    <citation type="submission" date="2023-07" db="EMBL/GenBank/DDBJ databases">
        <title>Sorghum-associated microbial communities from plants grown in Nebraska, USA.</title>
        <authorList>
            <person name="Schachtman D."/>
        </authorList>
    </citation>
    <scope>NUCLEOTIDE SEQUENCE [LARGE SCALE GENOMIC DNA]</scope>
    <source>
        <strain evidence="5 6">DS1781</strain>
    </source>
</reference>
<dbReference type="CDD" id="cd00038">
    <property type="entry name" value="CAP_ED"/>
    <property type="match status" value="1"/>
</dbReference>
<keyword evidence="1" id="KW-0805">Transcription regulation</keyword>
<dbReference type="InterPro" id="IPR000595">
    <property type="entry name" value="cNMP-bd_dom"/>
</dbReference>
<dbReference type="InterPro" id="IPR012318">
    <property type="entry name" value="HTH_CRP"/>
</dbReference>
<dbReference type="Gene3D" id="1.10.10.10">
    <property type="entry name" value="Winged helix-like DNA-binding domain superfamily/Winged helix DNA-binding domain"/>
    <property type="match status" value="1"/>
</dbReference>
<dbReference type="RefSeq" id="WP_309901143.1">
    <property type="nucleotide sequence ID" value="NZ_JAVDRF010000004.1"/>
</dbReference>
<dbReference type="Gene3D" id="2.60.120.10">
    <property type="entry name" value="Jelly Rolls"/>
    <property type="match status" value="1"/>
</dbReference>
<dbReference type="SUPFAM" id="SSF51206">
    <property type="entry name" value="cAMP-binding domain-like"/>
    <property type="match status" value="1"/>
</dbReference>
<feature type="domain" description="Cyclic nucleotide-binding" evidence="4">
    <location>
        <begin position="1"/>
        <end position="71"/>
    </location>
</feature>
<keyword evidence="6" id="KW-1185">Reference proteome</keyword>
<dbReference type="Proteomes" id="UP001184230">
    <property type="component" value="Unassembled WGS sequence"/>
</dbReference>
<evidence type="ECO:0000313" key="6">
    <source>
        <dbReference type="Proteomes" id="UP001184230"/>
    </source>
</evidence>
<dbReference type="InterPro" id="IPR014710">
    <property type="entry name" value="RmlC-like_jellyroll"/>
</dbReference>
<dbReference type="Pfam" id="PF13545">
    <property type="entry name" value="HTH_Crp_2"/>
    <property type="match status" value="1"/>
</dbReference>
<comment type="caution">
    <text evidence="5">The sequence shown here is derived from an EMBL/GenBank/DDBJ whole genome shotgun (WGS) entry which is preliminary data.</text>
</comment>
<evidence type="ECO:0000256" key="1">
    <source>
        <dbReference type="ARBA" id="ARBA00023015"/>
    </source>
</evidence>
<evidence type="ECO:0000313" key="5">
    <source>
        <dbReference type="EMBL" id="MDR6536271.1"/>
    </source>
</evidence>